<gene>
    <name evidence="2" type="ORF">EC9_11180</name>
</gene>
<organism evidence="2 3">
    <name type="scientific">Rosistilla ulvae</name>
    <dbReference type="NCBI Taxonomy" id="1930277"/>
    <lineage>
        <taxon>Bacteria</taxon>
        <taxon>Pseudomonadati</taxon>
        <taxon>Planctomycetota</taxon>
        <taxon>Planctomycetia</taxon>
        <taxon>Pirellulales</taxon>
        <taxon>Pirellulaceae</taxon>
        <taxon>Rosistilla</taxon>
    </lineage>
</organism>
<dbReference type="Pfam" id="PF06182">
    <property type="entry name" value="ABC2_membrane_6"/>
    <property type="match status" value="1"/>
</dbReference>
<feature type="transmembrane region" description="Helical" evidence="1">
    <location>
        <begin position="36"/>
        <end position="55"/>
    </location>
</feature>
<dbReference type="PANTHER" id="PTHR36833:SF2">
    <property type="entry name" value="SLR0610 PROTEIN"/>
    <property type="match status" value="1"/>
</dbReference>
<dbReference type="InterPro" id="IPR010390">
    <property type="entry name" value="ABC-2_transporter-like"/>
</dbReference>
<evidence type="ECO:0000313" key="2">
    <source>
        <dbReference type="EMBL" id="QDS86943.1"/>
    </source>
</evidence>
<keyword evidence="1" id="KW-0472">Membrane</keyword>
<feature type="transmembrane region" description="Helical" evidence="1">
    <location>
        <begin position="133"/>
        <end position="152"/>
    </location>
</feature>
<dbReference type="PANTHER" id="PTHR36833">
    <property type="entry name" value="SLR0610 PROTEIN-RELATED"/>
    <property type="match status" value="1"/>
</dbReference>
<evidence type="ECO:0008006" key="4">
    <source>
        <dbReference type="Google" id="ProtNLM"/>
    </source>
</evidence>
<feature type="transmembrane region" description="Helical" evidence="1">
    <location>
        <begin position="258"/>
        <end position="279"/>
    </location>
</feature>
<keyword evidence="3" id="KW-1185">Reference proteome</keyword>
<dbReference type="OrthoDB" id="3818833at2"/>
<proteinExistence type="predicted"/>
<sequence length="291" mass="33172">MKSTMAEPNQGPHYGRVLLTFARNSLVRDMTFRANFLFQCISSVSWTLMNVGFYLIIFQYTNSIGEGTGWHKHQFFLFLATTWFINSLVQAFFMPNAEEFSELIRTGGLDFALLKPIDTQFLVSFHKVDWSSLSNFAVGLVLAAISLSYLITDPVAPLQITATMVVLYPLFILCGVAIMYSLMISLSATSIWLGRNQTLYNFWFYITNFSRYPMEIYQNGWGWSLWGLFTFVIPVLVVVNVPARIIAKPLDPRAAWEWPLAGFMLFATVVCLVASRWVFRKALLSYRSASS</sequence>
<reference evidence="2 3" key="1">
    <citation type="submission" date="2019-02" db="EMBL/GenBank/DDBJ databases">
        <title>Deep-cultivation of Planctomycetes and their phenomic and genomic characterization uncovers novel biology.</title>
        <authorList>
            <person name="Wiegand S."/>
            <person name="Jogler M."/>
            <person name="Boedeker C."/>
            <person name="Pinto D."/>
            <person name="Vollmers J."/>
            <person name="Rivas-Marin E."/>
            <person name="Kohn T."/>
            <person name="Peeters S.H."/>
            <person name="Heuer A."/>
            <person name="Rast P."/>
            <person name="Oberbeckmann S."/>
            <person name="Bunk B."/>
            <person name="Jeske O."/>
            <person name="Meyerdierks A."/>
            <person name="Storesund J.E."/>
            <person name="Kallscheuer N."/>
            <person name="Luecker S."/>
            <person name="Lage O.M."/>
            <person name="Pohl T."/>
            <person name="Merkel B.J."/>
            <person name="Hornburger P."/>
            <person name="Mueller R.-W."/>
            <person name="Bruemmer F."/>
            <person name="Labrenz M."/>
            <person name="Spormann A.M."/>
            <person name="Op den Camp H."/>
            <person name="Overmann J."/>
            <person name="Amann R."/>
            <person name="Jetten M.S.M."/>
            <person name="Mascher T."/>
            <person name="Medema M.H."/>
            <person name="Devos D.P."/>
            <person name="Kaster A.-K."/>
            <person name="Ovreas L."/>
            <person name="Rohde M."/>
            <person name="Galperin M.Y."/>
            <person name="Jogler C."/>
        </authorList>
    </citation>
    <scope>NUCLEOTIDE SEQUENCE [LARGE SCALE GENOMIC DNA]</scope>
    <source>
        <strain evidence="2 3">EC9</strain>
    </source>
</reference>
<evidence type="ECO:0000313" key="3">
    <source>
        <dbReference type="Proteomes" id="UP000319557"/>
    </source>
</evidence>
<name>A0A517LWE6_9BACT</name>
<evidence type="ECO:0000256" key="1">
    <source>
        <dbReference type="SAM" id="Phobius"/>
    </source>
</evidence>
<feature type="transmembrane region" description="Helical" evidence="1">
    <location>
        <begin position="164"/>
        <end position="193"/>
    </location>
</feature>
<dbReference type="EMBL" id="CP036261">
    <property type="protein sequence ID" value="QDS86943.1"/>
    <property type="molecule type" value="Genomic_DNA"/>
</dbReference>
<feature type="transmembrane region" description="Helical" evidence="1">
    <location>
        <begin position="75"/>
        <end position="93"/>
    </location>
</feature>
<keyword evidence="1" id="KW-1133">Transmembrane helix</keyword>
<feature type="transmembrane region" description="Helical" evidence="1">
    <location>
        <begin position="223"/>
        <end position="246"/>
    </location>
</feature>
<keyword evidence="1" id="KW-0812">Transmembrane</keyword>
<dbReference type="AlphaFoldDB" id="A0A517LWE6"/>
<protein>
    <recommendedName>
        <fullName evidence="4">ABC transporter permease</fullName>
    </recommendedName>
</protein>
<dbReference type="KEGG" id="ruv:EC9_11180"/>
<dbReference type="Proteomes" id="UP000319557">
    <property type="component" value="Chromosome"/>
</dbReference>
<accession>A0A517LWE6</accession>